<name>A0A0A8ZH91_ARUDO</name>
<dbReference type="AlphaFoldDB" id="A0A0A8ZH91"/>
<reference evidence="1" key="1">
    <citation type="submission" date="2014-09" db="EMBL/GenBank/DDBJ databases">
        <authorList>
            <person name="Magalhaes I.L.F."/>
            <person name="Oliveira U."/>
            <person name="Santos F.R."/>
            <person name="Vidigal T.H.D.A."/>
            <person name="Brescovit A.D."/>
            <person name="Santos A.J."/>
        </authorList>
    </citation>
    <scope>NUCLEOTIDE SEQUENCE</scope>
    <source>
        <tissue evidence="1">Shoot tissue taken approximately 20 cm above the soil surface</tissue>
    </source>
</reference>
<sequence length="35" mass="4269">MLFRPIRQLHVRAFLWKISTYKSNMILLPLMNCFS</sequence>
<accession>A0A0A8ZH91</accession>
<proteinExistence type="predicted"/>
<evidence type="ECO:0000313" key="1">
    <source>
        <dbReference type="EMBL" id="JAD34242.1"/>
    </source>
</evidence>
<organism evidence="1">
    <name type="scientific">Arundo donax</name>
    <name type="common">Giant reed</name>
    <name type="synonym">Donax arundinaceus</name>
    <dbReference type="NCBI Taxonomy" id="35708"/>
    <lineage>
        <taxon>Eukaryota</taxon>
        <taxon>Viridiplantae</taxon>
        <taxon>Streptophyta</taxon>
        <taxon>Embryophyta</taxon>
        <taxon>Tracheophyta</taxon>
        <taxon>Spermatophyta</taxon>
        <taxon>Magnoliopsida</taxon>
        <taxon>Liliopsida</taxon>
        <taxon>Poales</taxon>
        <taxon>Poaceae</taxon>
        <taxon>PACMAD clade</taxon>
        <taxon>Arundinoideae</taxon>
        <taxon>Arundineae</taxon>
        <taxon>Arundo</taxon>
    </lineage>
</organism>
<dbReference type="EMBL" id="GBRH01263653">
    <property type="protein sequence ID" value="JAD34242.1"/>
    <property type="molecule type" value="Transcribed_RNA"/>
</dbReference>
<reference evidence="1" key="2">
    <citation type="journal article" date="2015" name="Data Brief">
        <title>Shoot transcriptome of the giant reed, Arundo donax.</title>
        <authorList>
            <person name="Barrero R.A."/>
            <person name="Guerrero F.D."/>
            <person name="Moolhuijzen P."/>
            <person name="Goolsby J.A."/>
            <person name="Tidwell J."/>
            <person name="Bellgard S.E."/>
            <person name="Bellgard M.I."/>
        </authorList>
    </citation>
    <scope>NUCLEOTIDE SEQUENCE</scope>
    <source>
        <tissue evidence="1">Shoot tissue taken approximately 20 cm above the soil surface</tissue>
    </source>
</reference>
<protein>
    <submittedName>
        <fullName evidence="1">Uncharacterized protein</fullName>
    </submittedName>
</protein>